<keyword evidence="1" id="KW-1133">Transmembrane helix</keyword>
<dbReference type="EMBL" id="JYDT01000018">
    <property type="protein sequence ID" value="KRY90841.1"/>
    <property type="molecule type" value="Genomic_DNA"/>
</dbReference>
<name>A0A0V1FY13_TRIPS</name>
<evidence type="ECO:0000313" key="5">
    <source>
        <dbReference type="Proteomes" id="UP000054995"/>
    </source>
</evidence>
<reference evidence="4 5" key="1">
    <citation type="submission" date="2015-01" db="EMBL/GenBank/DDBJ databases">
        <title>Evolution of Trichinella species and genotypes.</title>
        <authorList>
            <person name="Korhonen P.K."/>
            <person name="Edoardo P."/>
            <person name="Giuseppe L.R."/>
            <person name="Gasser R.B."/>
        </authorList>
    </citation>
    <scope>NUCLEOTIDE SEQUENCE [LARGE SCALE GENOMIC DNA]</scope>
    <source>
        <strain evidence="2">ISS141</strain>
        <strain evidence="3">ISS470</strain>
    </source>
</reference>
<accession>A0A0V1FY13</accession>
<keyword evidence="1" id="KW-0472">Membrane</keyword>
<evidence type="ECO:0000313" key="2">
    <source>
        <dbReference type="EMBL" id="KRY01318.1"/>
    </source>
</evidence>
<feature type="transmembrane region" description="Helical" evidence="1">
    <location>
        <begin position="43"/>
        <end position="62"/>
    </location>
</feature>
<dbReference type="EMBL" id="JYDU01000003">
    <property type="protein sequence ID" value="KRY01318.1"/>
    <property type="molecule type" value="Genomic_DNA"/>
</dbReference>
<evidence type="ECO:0000313" key="3">
    <source>
        <dbReference type="EMBL" id="KRY90841.1"/>
    </source>
</evidence>
<dbReference type="Proteomes" id="UP000054815">
    <property type="component" value="Unassembled WGS sequence"/>
</dbReference>
<protein>
    <submittedName>
        <fullName evidence="3">Uncharacterized protein</fullName>
    </submittedName>
</protein>
<evidence type="ECO:0000256" key="1">
    <source>
        <dbReference type="SAM" id="Phobius"/>
    </source>
</evidence>
<dbReference type="OrthoDB" id="10450267at2759"/>
<evidence type="ECO:0000313" key="4">
    <source>
        <dbReference type="Proteomes" id="UP000054815"/>
    </source>
</evidence>
<dbReference type="AlphaFoldDB" id="A0A0V1FY13"/>
<dbReference type="Proteomes" id="UP000054995">
    <property type="component" value="Unassembled WGS sequence"/>
</dbReference>
<keyword evidence="5" id="KW-1185">Reference proteome</keyword>
<organism evidence="3 5">
    <name type="scientific">Trichinella pseudospiralis</name>
    <name type="common">Parasitic roundworm</name>
    <dbReference type="NCBI Taxonomy" id="6337"/>
    <lineage>
        <taxon>Eukaryota</taxon>
        <taxon>Metazoa</taxon>
        <taxon>Ecdysozoa</taxon>
        <taxon>Nematoda</taxon>
        <taxon>Enoplea</taxon>
        <taxon>Dorylaimia</taxon>
        <taxon>Trichinellida</taxon>
        <taxon>Trichinellidae</taxon>
        <taxon>Trichinella</taxon>
    </lineage>
</organism>
<comment type="caution">
    <text evidence="3">The sequence shown here is derived from an EMBL/GenBank/DDBJ whole genome shotgun (WGS) entry which is preliminary data.</text>
</comment>
<keyword evidence="1" id="KW-0812">Transmembrane</keyword>
<sequence>MTIMNPASYLIIACVACLAPLYCPNRHQHSDDDHPVTAGHFRLSFFIVLLDYFFLLIHQSMYVI</sequence>
<proteinExistence type="predicted"/>
<feature type="transmembrane region" description="Helical" evidence="1">
    <location>
        <begin position="6"/>
        <end position="23"/>
    </location>
</feature>
<gene>
    <name evidence="3" type="ORF">T4D_8631</name>
    <name evidence="2" type="ORF">T4E_5921</name>
</gene>